<name>A0A6I0F0U4_9FIRM</name>
<dbReference type="EMBL" id="WBXO01000008">
    <property type="protein sequence ID" value="KAB2951974.1"/>
    <property type="molecule type" value="Genomic_DNA"/>
</dbReference>
<dbReference type="PRINTS" id="PR00103">
    <property type="entry name" value="CAMPKINASE"/>
</dbReference>
<dbReference type="Proteomes" id="UP000468766">
    <property type="component" value="Unassembled WGS sequence"/>
</dbReference>
<dbReference type="PANTHER" id="PTHR11635">
    <property type="entry name" value="CAMP-DEPENDENT PROTEIN KINASE REGULATORY CHAIN"/>
    <property type="match status" value="1"/>
</dbReference>
<dbReference type="AlphaFoldDB" id="A0A6I0F0U4"/>
<dbReference type="SUPFAM" id="SSF51206">
    <property type="entry name" value="cAMP-binding domain-like"/>
    <property type="match status" value="1"/>
</dbReference>
<keyword evidence="4" id="KW-1185">Reference proteome</keyword>
<dbReference type="GO" id="GO:0005829">
    <property type="term" value="C:cytosol"/>
    <property type="evidence" value="ECO:0007669"/>
    <property type="project" value="TreeGrafter"/>
</dbReference>
<dbReference type="CDD" id="cd00038">
    <property type="entry name" value="CAP_ED"/>
    <property type="match status" value="1"/>
</dbReference>
<dbReference type="GO" id="GO:0005952">
    <property type="term" value="C:cAMP-dependent protein kinase complex"/>
    <property type="evidence" value="ECO:0007669"/>
    <property type="project" value="InterPro"/>
</dbReference>
<dbReference type="InterPro" id="IPR050503">
    <property type="entry name" value="cAMP-dep_PK_reg_su-like"/>
</dbReference>
<evidence type="ECO:0000259" key="2">
    <source>
        <dbReference type="PROSITE" id="PS50042"/>
    </source>
</evidence>
<dbReference type="PROSITE" id="PS50042">
    <property type="entry name" value="CNMP_BINDING_3"/>
    <property type="match status" value="1"/>
</dbReference>
<dbReference type="PROSITE" id="PS00888">
    <property type="entry name" value="CNMP_BINDING_1"/>
    <property type="match status" value="1"/>
</dbReference>
<keyword evidence="1" id="KW-0175">Coiled coil</keyword>
<evidence type="ECO:0000256" key="1">
    <source>
        <dbReference type="SAM" id="Coils"/>
    </source>
</evidence>
<dbReference type="SMART" id="SM00100">
    <property type="entry name" value="cNMP"/>
    <property type="match status" value="1"/>
</dbReference>
<dbReference type="InterPro" id="IPR014710">
    <property type="entry name" value="RmlC-like_jellyroll"/>
</dbReference>
<dbReference type="InterPro" id="IPR011990">
    <property type="entry name" value="TPR-like_helical_dom_sf"/>
</dbReference>
<dbReference type="Pfam" id="PF09986">
    <property type="entry name" value="DUF2225"/>
    <property type="match status" value="1"/>
</dbReference>
<evidence type="ECO:0000313" key="3">
    <source>
        <dbReference type="EMBL" id="KAB2951974.1"/>
    </source>
</evidence>
<evidence type="ECO:0000313" key="4">
    <source>
        <dbReference type="Proteomes" id="UP000468766"/>
    </source>
</evidence>
<comment type="caution">
    <text evidence="3">The sequence shown here is derived from an EMBL/GenBank/DDBJ whole genome shotgun (WGS) entry which is preliminary data.</text>
</comment>
<dbReference type="Gene3D" id="2.60.120.10">
    <property type="entry name" value="Jelly Rolls"/>
    <property type="match status" value="1"/>
</dbReference>
<accession>A0A6I0F0U4</accession>
<reference evidence="3 4" key="1">
    <citation type="submission" date="2019-10" db="EMBL/GenBank/DDBJ databases">
        <title>Whole-genome sequence of the extremophile Heliorestis acidaminivorans DSM 24790.</title>
        <authorList>
            <person name="Kyndt J.A."/>
            <person name="Meyer T.E."/>
        </authorList>
    </citation>
    <scope>NUCLEOTIDE SEQUENCE [LARGE SCALE GENOMIC DNA]</scope>
    <source>
        <strain evidence="3 4">DSM 24790</strain>
    </source>
</reference>
<proteinExistence type="predicted"/>
<sequence length="390" mass="45114">MSIQELIRYCSTKSFPKDEIIVVEGEPGDEMYIILSGKVNVLLNSIDGLPIQVAQLDVGQFFGEMCLLDEGTRNATVQAVEDTTLLCIKKNNFEQVIRVQPNLVVRIINSLSTRLKKMNEEISRIQSGSAQLKCEQVVDSAARKKAHKGITGVLFPENHKSYELEASSTDEHYLFDKKVQCPVCDKNFSSKTLRSHRLNLNNVEADFRKRYEKIEPLWYMVWVCPQCFYADFYLEFGKLAESVEQKLRQRMKARKDTEPFNFSNPRHINEVFPAYYLLLDTFEACVSSPAKLAKTWLCLSWLYDDVEDQEMSDYASRQALDYYEKAYDKNVGASIAEEQRLVILLGELHLRHNSYDEARQFFLRGITRQGSDDLNQHARQRITDLKELIK</sequence>
<dbReference type="Pfam" id="PF00027">
    <property type="entry name" value="cNMP_binding"/>
    <property type="match status" value="1"/>
</dbReference>
<feature type="domain" description="Cyclic nucleotide-binding" evidence="2">
    <location>
        <begin position="1"/>
        <end position="114"/>
    </location>
</feature>
<organism evidence="3 4">
    <name type="scientific">Heliorestis acidaminivorans</name>
    <dbReference type="NCBI Taxonomy" id="553427"/>
    <lineage>
        <taxon>Bacteria</taxon>
        <taxon>Bacillati</taxon>
        <taxon>Bacillota</taxon>
        <taxon>Clostridia</taxon>
        <taxon>Eubacteriales</taxon>
        <taxon>Heliobacteriaceae</taxon>
        <taxon>Heliorestis</taxon>
    </lineage>
</organism>
<dbReference type="InterPro" id="IPR000595">
    <property type="entry name" value="cNMP-bd_dom"/>
</dbReference>
<dbReference type="RefSeq" id="WP_151620679.1">
    <property type="nucleotide sequence ID" value="NZ_WBXO01000008.1"/>
</dbReference>
<dbReference type="InterPro" id="IPR018488">
    <property type="entry name" value="cNMP-bd_CS"/>
</dbReference>
<dbReference type="InterPro" id="IPR018708">
    <property type="entry name" value="DUF2225"/>
</dbReference>
<dbReference type="PANTHER" id="PTHR11635:SF152">
    <property type="entry name" value="CAMP-DEPENDENT PROTEIN KINASE TYPE I REGULATORY SUBUNIT-RELATED"/>
    <property type="match status" value="1"/>
</dbReference>
<gene>
    <name evidence="3" type="ORF">F9B85_10480</name>
</gene>
<dbReference type="InterPro" id="IPR018490">
    <property type="entry name" value="cNMP-bd_dom_sf"/>
</dbReference>
<dbReference type="OrthoDB" id="9780343at2"/>
<feature type="coiled-coil region" evidence="1">
    <location>
        <begin position="108"/>
        <end position="135"/>
    </location>
</feature>
<protein>
    <submittedName>
        <fullName evidence="3">DUF2225 domain-containing protein</fullName>
    </submittedName>
</protein>
<dbReference type="Gene3D" id="1.25.40.10">
    <property type="entry name" value="Tetratricopeptide repeat domain"/>
    <property type="match status" value="1"/>
</dbReference>